<dbReference type="OrthoDB" id="9814695at2"/>
<evidence type="ECO:0000256" key="1">
    <source>
        <dbReference type="ARBA" id="ARBA00022630"/>
    </source>
</evidence>
<dbReference type="Pfam" id="PF00296">
    <property type="entry name" value="Bac_luciferase"/>
    <property type="match status" value="1"/>
</dbReference>
<dbReference type="EMBL" id="RBKS01000001">
    <property type="protein sequence ID" value="RKR74377.1"/>
    <property type="molecule type" value="Genomic_DNA"/>
</dbReference>
<dbReference type="SUPFAM" id="SSF51679">
    <property type="entry name" value="Bacterial luciferase-like"/>
    <property type="match status" value="1"/>
</dbReference>
<comment type="caution">
    <text evidence="6">The sequence shown here is derived from an EMBL/GenBank/DDBJ whole genome shotgun (WGS) entry which is preliminary data.</text>
</comment>
<dbReference type="PANTHER" id="PTHR42847">
    <property type="entry name" value="ALKANESULFONATE MONOOXYGENASE"/>
    <property type="match status" value="1"/>
</dbReference>
<keyword evidence="1" id="KW-0285">Flavoprotein</keyword>
<accession>A0A495IEF6</accession>
<dbReference type="GO" id="GO:0008726">
    <property type="term" value="F:alkanesulfonate monooxygenase activity"/>
    <property type="evidence" value="ECO:0007669"/>
    <property type="project" value="TreeGrafter"/>
</dbReference>
<dbReference type="PANTHER" id="PTHR42847:SF4">
    <property type="entry name" value="ALKANESULFONATE MONOOXYGENASE-RELATED"/>
    <property type="match status" value="1"/>
</dbReference>
<keyword evidence="2" id="KW-0288">FMN</keyword>
<reference evidence="6 7" key="1">
    <citation type="submission" date="2018-10" db="EMBL/GenBank/DDBJ databases">
        <title>Sequencing the genomes of 1000 actinobacteria strains.</title>
        <authorList>
            <person name="Klenk H.-P."/>
        </authorList>
    </citation>
    <scope>NUCLEOTIDE SEQUENCE [LARGE SCALE GENOMIC DNA]</scope>
    <source>
        <strain evidence="6 7">DSM 17894</strain>
    </source>
</reference>
<evidence type="ECO:0000313" key="7">
    <source>
        <dbReference type="Proteomes" id="UP000280008"/>
    </source>
</evidence>
<dbReference type="InterPro" id="IPR050172">
    <property type="entry name" value="SsuD_RutA_monooxygenase"/>
</dbReference>
<dbReference type="InterPro" id="IPR011251">
    <property type="entry name" value="Luciferase-like_dom"/>
</dbReference>
<evidence type="ECO:0000313" key="6">
    <source>
        <dbReference type="EMBL" id="RKR74377.1"/>
    </source>
</evidence>
<evidence type="ECO:0000256" key="4">
    <source>
        <dbReference type="ARBA" id="ARBA00023033"/>
    </source>
</evidence>
<dbReference type="GO" id="GO:0046306">
    <property type="term" value="P:alkanesulfonate catabolic process"/>
    <property type="evidence" value="ECO:0007669"/>
    <property type="project" value="TreeGrafter"/>
</dbReference>
<proteinExistence type="predicted"/>
<evidence type="ECO:0000256" key="2">
    <source>
        <dbReference type="ARBA" id="ARBA00022643"/>
    </source>
</evidence>
<dbReference type="Proteomes" id="UP000280008">
    <property type="component" value="Unassembled WGS sequence"/>
</dbReference>
<dbReference type="RefSeq" id="WP_121369130.1">
    <property type="nucleotide sequence ID" value="NZ_RBKS01000001.1"/>
</dbReference>
<dbReference type="AlphaFoldDB" id="A0A495IEF6"/>
<dbReference type="InterPro" id="IPR036661">
    <property type="entry name" value="Luciferase-like_sf"/>
</dbReference>
<dbReference type="Gene3D" id="3.20.20.30">
    <property type="entry name" value="Luciferase-like domain"/>
    <property type="match status" value="1"/>
</dbReference>
<gene>
    <name evidence="6" type="ORF">C8E83_1488</name>
</gene>
<protein>
    <submittedName>
        <fullName evidence="6">Pyrimidine oxygenase</fullName>
    </submittedName>
</protein>
<sequence length="352" mass="37261">MDLGIFLPTATAGYIASSSAPHFDLSFDAILDVTQRAEALGFASALCMAKFRGPEGDTDYWESAYEAFTLTGALLARTSTIRIFATAGMPSLNPALVARMGATLDAVAPGRFGINLVTGWNPKEYEQMGVWPGDDYFGYRYEYASEYVRILRELWGTGRSDFRGAYFALDDAICSPRPETMPVIVGAASSKSGVAFAAANVDVDFMTGLAADDSARDLATYRASGQSETTAYLLVMVILGDTDEQAQRLVDHYNAHSDQGALAGRKAAGSRNTAAAAAGAAGDTTGGTAARMMTEVAALSPGEMWCGSPATIAAKLRAVRDSGLYAGVMLQFDDWTASLDRFGAEVMPLLAD</sequence>
<evidence type="ECO:0000256" key="3">
    <source>
        <dbReference type="ARBA" id="ARBA00023002"/>
    </source>
</evidence>
<keyword evidence="4" id="KW-0503">Monooxygenase</keyword>
<evidence type="ECO:0000259" key="5">
    <source>
        <dbReference type="Pfam" id="PF00296"/>
    </source>
</evidence>
<name>A0A495IEF6_9MICO</name>
<organism evidence="6 7">
    <name type="scientific">Frondihabitans australicus</name>
    <dbReference type="NCBI Taxonomy" id="386892"/>
    <lineage>
        <taxon>Bacteria</taxon>
        <taxon>Bacillati</taxon>
        <taxon>Actinomycetota</taxon>
        <taxon>Actinomycetes</taxon>
        <taxon>Micrococcales</taxon>
        <taxon>Microbacteriaceae</taxon>
        <taxon>Frondihabitans</taxon>
    </lineage>
</organism>
<keyword evidence="3" id="KW-0560">Oxidoreductase</keyword>
<keyword evidence="7" id="KW-1185">Reference proteome</keyword>
<feature type="domain" description="Luciferase-like" evidence="5">
    <location>
        <begin position="1"/>
        <end position="324"/>
    </location>
</feature>